<evidence type="ECO:0000313" key="2">
    <source>
        <dbReference type="Proteomes" id="UP000219193"/>
    </source>
</evidence>
<dbReference type="EMBL" id="OCMF01000006">
    <property type="protein sequence ID" value="SOC81555.1"/>
    <property type="molecule type" value="Genomic_DNA"/>
</dbReference>
<accession>A0A285X8D5</accession>
<gene>
    <name evidence="1" type="ORF">SAMN06296241_3134</name>
</gene>
<organism evidence="1 2">
    <name type="scientific">Salinimicrobium sediminis</name>
    <dbReference type="NCBI Taxonomy" id="1343891"/>
    <lineage>
        <taxon>Bacteria</taxon>
        <taxon>Pseudomonadati</taxon>
        <taxon>Bacteroidota</taxon>
        <taxon>Flavobacteriia</taxon>
        <taxon>Flavobacteriales</taxon>
        <taxon>Flavobacteriaceae</taxon>
        <taxon>Salinimicrobium</taxon>
    </lineage>
</organism>
<keyword evidence="2" id="KW-1185">Reference proteome</keyword>
<dbReference type="RefSeq" id="WP_097057339.1">
    <property type="nucleotide sequence ID" value="NZ_OCMF01000006.1"/>
</dbReference>
<protein>
    <submittedName>
        <fullName evidence="1">Uncharacterized protein</fullName>
    </submittedName>
</protein>
<sequence length="318" mass="37461">MDYNKVFHTIYDLEIKKKEGLAIKLMPQLKKDNRTFDYAHSEISQIFFEELKNCNSKSPYDLNNFSDLFSKRHSYYSTEIAGNILKNEMQELFNKSYKQESYSSFVKLFSTRFALTSACLLHKWNYDFNKYIYYNEDYKKYTLGIYKKGISNSQMLLNYLHDSSTQAKTDDKGYRPNVKDWNLIEKKLKEQSGVQITEITEKEAQKKRLNDFSSLSEEEEFEESERLILAHYLICSESASKVEKAKILSLIGETKTGHTLFKEEAKFNKYYNQIRQGPDYWGKIKREKLLLSLLETVKPLGLPTVTPDLRLKLKKISN</sequence>
<name>A0A285X8D5_9FLAO</name>
<dbReference type="Proteomes" id="UP000219193">
    <property type="component" value="Unassembled WGS sequence"/>
</dbReference>
<dbReference type="AlphaFoldDB" id="A0A285X8D5"/>
<reference evidence="2" key="1">
    <citation type="submission" date="2017-09" db="EMBL/GenBank/DDBJ databases">
        <authorList>
            <person name="Varghese N."/>
            <person name="Submissions S."/>
        </authorList>
    </citation>
    <scope>NUCLEOTIDE SEQUENCE [LARGE SCALE GENOMIC DNA]</scope>
    <source>
        <strain evidence="2">CGMCC 1.12641</strain>
    </source>
</reference>
<evidence type="ECO:0000313" key="1">
    <source>
        <dbReference type="EMBL" id="SOC81555.1"/>
    </source>
</evidence>
<proteinExistence type="predicted"/>
<dbReference type="OrthoDB" id="9938622at2"/>